<protein>
    <submittedName>
        <fullName evidence="2">Uncharacterized protein</fullName>
    </submittedName>
</protein>
<keyword evidence="3" id="KW-1185">Reference proteome</keyword>
<name>A0AAE0J222_9PEZI</name>
<gene>
    <name evidence="2" type="ORF">B0T19DRAFT_9960</name>
</gene>
<dbReference type="AlphaFoldDB" id="A0AAE0J222"/>
<evidence type="ECO:0000313" key="3">
    <source>
        <dbReference type="Proteomes" id="UP001286456"/>
    </source>
</evidence>
<proteinExistence type="predicted"/>
<reference evidence="2" key="1">
    <citation type="journal article" date="2023" name="Mol. Phylogenet. Evol.">
        <title>Genome-scale phylogeny and comparative genomics of the fungal order Sordariales.</title>
        <authorList>
            <person name="Hensen N."/>
            <person name="Bonometti L."/>
            <person name="Westerberg I."/>
            <person name="Brannstrom I.O."/>
            <person name="Guillou S."/>
            <person name="Cros-Aarteil S."/>
            <person name="Calhoun S."/>
            <person name="Haridas S."/>
            <person name="Kuo A."/>
            <person name="Mondo S."/>
            <person name="Pangilinan J."/>
            <person name="Riley R."/>
            <person name="LaButti K."/>
            <person name="Andreopoulos B."/>
            <person name="Lipzen A."/>
            <person name="Chen C."/>
            <person name="Yan M."/>
            <person name="Daum C."/>
            <person name="Ng V."/>
            <person name="Clum A."/>
            <person name="Steindorff A."/>
            <person name="Ohm R.A."/>
            <person name="Martin F."/>
            <person name="Silar P."/>
            <person name="Natvig D.O."/>
            <person name="Lalanne C."/>
            <person name="Gautier V."/>
            <person name="Ament-Velasquez S.L."/>
            <person name="Kruys A."/>
            <person name="Hutchinson M.I."/>
            <person name="Powell A.J."/>
            <person name="Barry K."/>
            <person name="Miller A.N."/>
            <person name="Grigoriev I.V."/>
            <person name="Debuchy R."/>
            <person name="Gladieux P."/>
            <person name="Hiltunen Thoren M."/>
            <person name="Johannesson H."/>
        </authorList>
    </citation>
    <scope>NUCLEOTIDE SEQUENCE</scope>
    <source>
        <strain evidence="2">SMH4131-1</strain>
    </source>
</reference>
<accession>A0AAE0J222</accession>
<organism evidence="2 3">
    <name type="scientific">Cercophora scortea</name>
    <dbReference type="NCBI Taxonomy" id="314031"/>
    <lineage>
        <taxon>Eukaryota</taxon>
        <taxon>Fungi</taxon>
        <taxon>Dikarya</taxon>
        <taxon>Ascomycota</taxon>
        <taxon>Pezizomycotina</taxon>
        <taxon>Sordariomycetes</taxon>
        <taxon>Sordariomycetidae</taxon>
        <taxon>Sordariales</taxon>
        <taxon>Lasiosphaeriaceae</taxon>
        <taxon>Cercophora</taxon>
    </lineage>
</organism>
<comment type="caution">
    <text evidence="2">The sequence shown here is derived from an EMBL/GenBank/DDBJ whole genome shotgun (WGS) entry which is preliminary data.</text>
</comment>
<evidence type="ECO:0000313" key="2">
    <source>
        <dbReference type="EMBL" id="KAK3335488.1"/>
    </source>
</evidence>
<reference evidence="2" key="2">
    <citation type="submission" date="2023-06" db="EMBL/GenBank/DDBJ databases">
        <authorList>
            <consortium name="Lawrence Berkeley National Laboratory"/>
            <person name="Haridas S."/>
            <person name="Hensen N."/>
            <person name="Bonometti L."/>
            <person name="Westerberg I."/>
            <person name="Brannstrom I.O."/>
            <person name="Guillou S."/>
            <person name="Cros-Aarteil S."/>
            <person name="Calhoun S."/>
            <person name="Kuo A."/>
            <person name="Mondo S."/>
            <person name="Pangilinan J."/>
            <person name="Riley R."/>
            <person name="Labutti K."/>
            <person name="Andreopoulos B."/>
            <person name="Lipzen A."/>
            <person name="Chen C."/>
            <person name="Yanf M."/>
            <person name="Daum C."/>
            <person name="Ng V."/>
            <person name="Clum A."/>
            <person name="Steindorff A."/>
            <person name="Ohm R."/>
            <person name="Martin F."/>
            <person name="Silar P."/>
            <person name="Natvig D."/>
            <person name="Lalanne C."/>
            <person name="Gautier V."/>
            <person name="Ament-Velasquez S.L."/>
            <person name="Kruys A."/>
            <person name="Hutchinson M.I."/>
            <person name="Powell A.J."/>
            <person name="Barry K."/>
            <person name="Miller A.N."/>
            <person name="Grigoriev I.V."/>
            <person name="Debuchy R."/>
            <person name="Gladieux P."/>
            <person name="Thoren M.H."/>
            <person name="Johannesson H."/>
        </authorList>
    </citation>
    <scope>NUCLEOTIDE SEQUENCE</scope>
    <source>
        <strain evidence="2">SMH4131-1</strain>
    </source>
</reference>
<feature type="transmembrane region" description="Helical" evidence="1">
    <location>
        <begin position="36"/>
        <end position="54"/>
    </location>
</feature>
<dbReference type="Proteomes" id="UP001286456">
    <property type="component" value="Unassembled WGS sequence"/>
</dbReference>
<sequence>MPNFSISLFPLSFFFPFAFYPLPVQGGGAIPGIHTKWWGIVVVVVYMFCASPFLQVDSPGWMEYCARSVEVEAEVEVVVCDGICLYVYAMVADEDK</sequence>
<keyword evidence="1" id="KW-0472">Membrane</keyword>
<dbReference type="EMBL" id="JAUEPO010000001">
    <property type="protein sequence ID" value="KAK3335488.1"/>
    <property type="molecule type" value="Genomic_DNA"/>
</dbReference>
<keyword evidence="1" id="KW-1133">Transmembrane helix</keyword>
<keyword evidence="1" id="KW-0812">Transmembrane</keyword>
<evidence type="ECO:0000256" key="1">
    <source>
        <dbReference type="SAM" id="Phobius"/>
    </source>
</evidence>